<evidence type="ECO:0000313" key="2">
    <source>
        <dbReference type="EMBL" id="NYI81438.1"/>
    </source>
</evidence>
<evidence type="ECO:0000256" key="1">
    <source>
        <dbReference type="SAM" id="MobiDB-lite"/>
    </source>
</evidence>
<protein>
    <submittedName>
        <fullName evidence="2">Uncharacterized protein</fullName>
    </submittedName>
</protein>
<feature type="region of interest" description="Disordered" evidence="1">
    <location>
        <begin position="123"/>
        <end position="171"/>
    </location>
</feature>
<dbReference type="EMBL" id="JACCFJ010000001">
    <property type="protein sequence ID" value="NYI81438.1"/>
    <property type="molecule type" value="Genomic_DNA"/>
</dbReference>
<proteinExistence type="predicted"/>
<feature type="compositionally biased region" description="Basic and acidic residues" evidence="1">
    <location>
        <begin position="144"/>
        <end position="159"/>
    </location>
</feature>
<feature type="region of interest" description="Disordered" evidence="1">
    <location>
        <begin position="59"/>
        <end position="86"/>
    </location>
</feature>
<gene>
    <name evidence="2" type="ORF">HNR68_000068</name>
</gene>
<organism evidence="2 3">
    <name type="scientific">Saccharopolyspora hordei</name>
    <dbReference type="NCBI Taxonomy" id="1838"/>
    <lineage>
        <taxon>Bacteria</taxon>
        <taxon>Bacillati</taxon>
        <taxon>Actinomycetota</taxon>
        <taxon>Actinomycetes</taxon>
        <taxon>Pseudonocardiales</taxon>
        <taxon>Pseudonocardiaceae</taxon>
        <taxon>Saccharopolyspora</taxon>
    </lineage>
</organism>
<dbReference type="RefSeq" id="WP_246330362.1">
    <property type="nucleotide sequence ID" value="NZ_BAABFH010000001.1"/>
</dbReference>
<dbReference type="AlphaFoldDB" id="A0A853ABZ9"/>
<keyword evidence="3" id="KW-1185">Reference proteome</keyword>
<sequence>MNGWACLALTPLAALLLWIAWWSWSAWRKEVRAAKAAAHFARFYLPSETAEPVRTAMGKHHLSEPDDTPGWPTVDPDEPVEEVTPVRPYVQDLLSTSVMPRLVLADDTPTLPSAVTRAGLEALEIGSSDDPEHDKYSQQSPQLRQDRRPQGPGRDDVRAHPPKGRHALDDQ</sequence>
<reference evidence="2 3" key="1">
    <citation type="submission" date="2020-07" db="EMBL/GenBank/DDBJ databases">
        <title>Sequencing the genomes of 1000 actinobacteria strains.</title>
        <authorList>
            <person name="Klenk H.-P."/>
        </authorList>
    </citation>
    <scope>NUCLEOTIDE SEQUENCE [LARGE SCALE GENOMIC DNA]</scope>
    <source>
        <strain evidence="2 3">DSM 44065</strain>
    </source>
</reference>
<accession>A0A853ABZ9</accession>
<evidence type="ECO:0000313" key="3">
    <source>
        <dbReference type="Proteomes" id="UP000587002"/>
    </source>
</evidence>
<comment type="caution">
    <text evidence="2">The sequence shown here is derived from an EMBL/GenBank/DDBJ whole genome shotgun (WGS) entry which is preliminary data.</text>
</comment>
<name>A0A853ABZ9_9PSEU</name>
<dbReference type="Proteomes" id="UP000587002">
    <property type="component" value="Unassembled WGS sequence"/>
</dbReference>